<feature type="region of interest" description="Disordered" evidence="1">
    <location>
        <begin position="1"/>
        <end position="57"/>
    </location>
</feature>
<comment type="caution">
    <text evidence="2">The sequence shown here is derived from an EMBL/GenBank/DDBJ whole genome shotgun (WGS) entry which is preliminary data.</text>
</comment>
<feature type="compositionally biased region" description="Basic and acidic residues" evidence="1">
    <location>
        <begin position="42"/>
        <end position="57"/>
    </location>
</feature>
<organism evidence="2 3">
    <name type="scientific">Colletotrichum simmondsii</name>
    <dbReference type="NCBI Taxonomy" id="703756"/>
    <lineage>
        <taxon>Eukaryota</taxon>
        <taxon>Fungi</taxon>
        <taxon>Dikarya</taxon>
        <taxon>Ascomycota</taxon>
        <taxon>Pezizomycotina</taxon>
        <taxon>Sordariomycetes</taxon>
        <taxon>Hypocreomycetidae</taxon>
        <taxon>Glomerellales</taxon>
        <taxon>Glomerellaceae</taxon>
        <taxon>Colletotrichum</taxon>
        <taxon>Colletotrichum acutatum species complex</taxon>
    </lineage>
</organism>
<feature type="region of interest" description="Disordered" evidence="1">
    <location>
        <begin position="345"/>
        <end position="377"/>
    </location>
</feature>
<feature type="compositionally biased region" description="Polar residues" evidence="1">
    <location>
        <begin position="345"/>
        <end position="358"/>
    </location>
</feature>
<evidence type="ECO:0000313" key="2">
    <source>
        <dbReference type="EMBL" id="KXH33933.1"/>
    </source>
</evidence>
<dbReference type="EMBL" id="JFBX01000594">
    <property type="protein sequence ID" value="KXH33933.1"/>
    <property type="molecule type" value="Genomic_DNA"/>
</dbReference>
<dbReference type="PANTHER" id="PTHR38887:SF1">
    <property type="entry name" value="RAS MODIFICATION PROTEIN ERF4"/>
    <property type="match status" value="1"/>
</dbReference>
<proteinExistence type="predicted"/>
<feature type="compositionally biased region" description="Basic residues" evidence="1">
    <location>
        <begin position="311"/>
        <end position="324"/>
    </location>
</feature>
<dbReference type="OrthoDB" id="4845509at2759"/>
<feature type="compositionally biased region" description="Basic and acidic residues" evidence="1">
    <location>
        <begin position="299"/>
        <end position="310"/>
    </location>
</feature>
<dbReference type="Proteomes" id="UP000070328">
    <property type="component" value="Unassembled WGS sequence"/>
</dbReference>
<dbReference type="PANTHER" id="PTHR38887">
    <property type="entry name" value="CHROMOSOME 21, WHOLE GENOME SHOTGUN SEQUENCE"/>
    <property type="match status" value="1"/>
</dbReference>
<keyword evidence="3" id="KW-1185">Reference proteome</keyword>
<dbReference type="InterPro" id="IPR053221">
    <property type="entry name" value="Burnettramic_acid_biosynth"/>
</dbReference>
<sequence>MATFAHSTESLPGPAPGQPIGFLDGYESQSTKETSSTSLELCKYEKRPSTDEEDRNRSLALIQRISARHLIKQQESRNQPRSRELQQYLDVLKDATPRLPDDSLLPGPELPTITFIRPRLAYPIIIKQRLSRTLSPKFTPTYPPGLQNCGIEKREFLRFIDDLNRVDEQSGSPGDHAMDINGFANMTAFTTARPMLLSMAIDVASSYRKHTAKRSPMTEVLQKANNELFRPRGLVCVLVTCRRPEPKEPERTPETGGTAASTEILDRTLEKRLKSKQRVVGRLRYFRWSELSQFGFYDEHNPDPDLDSHRLPARHSYRSRRRRSPSIEREAKTGLRQVVQENCENGNIGESRQRQSTLKCGVSKHPAGTEDEPLSLSGNKTTSWDFVSNQSSRLGLIPGEVEVESLTADFFTAETDEDTTREEAQQTDSEPEHTSTGLKHRIYSRGKALNSDALCLMILNSPEQAKNTN</sequence>
<protein>
    <submittedName>
        <fullName evidence="2">Uncharacterized protein</fullName>
    </submittedName>
</protein>
<gene>
    <name evidence="2" type="ORF">CSIM01_02268</name>
</gene>
<evidence type="ECO:0000313" key="3">
    <source>
        <dbReference type="Proteomes" id="UP000070328"/>
    </source>
</evidence>
<feature type="region of interest" description="Disordered" evidence="1">
    <location>
        <begin position="299"/>
        <end position="333"/>
    </location>
</feature>
<accession>A0A135SDF4</accession>
<reference evidence="2 3" key="1">
    <citation type="submission" date="2014-02" db="EMBL/GenBank/DDBJ databases">
        <title>The genome sequence of Colletotrichum simmondsii CBS122122.</title>
        <authorList>
            <person name="Baroncelli R."/>
            <person name="Thon M.R."/>
        </authorList>
    </citation>
    <scope>NUCLEOTIDE SEQUENCE [LARGE SCALE GENOMIC DNA]</scope>
    <source>
        <strain evidence="2 3">CBS122122</strain>
    </source>
</reference>
<dbReference type="AlphaFoldDB" id="A0A135SDF4"/>
<feature type="region of interest" description="Disordered" evidence="1">
    <location>
        <begin position="413"/>
        <end position="439"/>
    </location>
</feature>
<feature type="compositionally biased region" description="Low complexity" evidence="1">
    <location>
        <begin position="27"/>
        <end position="40"/>
    </location>
</feature>
<evidence type="ECO:0000256" key="1">
    <source>
        <dbReference type="SAM" id="MobiDB-lite"/>
    </source>
</evidence>
<feature type="compositionally biased region" description="Polar residues" evidence="1">
    <location>
        <begin position="1"/>
        <end position="10"/>
    </location>
</feature>
<name>A0A135SDF4_9PEZI</name>